<dbReference type="Pfam" id="PF00248">
    <property type="entry name" value="Aldo_ket_red"/>
    <property type="match status" value="1"/>
</dbReference>
<dbReference type="STRING" id="71717.A0A4Y7U2U1"/>
<evidence type="ECO:0000256" key="6">
    <source>
        <dbReference type="PIRSR" id="PIRSR000097-3"/>
    </source>
</evidence>
<sequence>MPFQDIGLNDGTKIPSIAFGSGSVNKGKDVHQYIEQAIETGFSHLDTAQYYFNEESVGKAIRESGLDRSEVYITSKYSNGKETARDSIEASLSKIGVKYLNLYLIHHPRIVPDYVGAWRELEEFKDEGLTRSIGVSNFGIEELQILLKHASVTPAVNQMRLHPYNYAELKPLLEYQAKHGIVTEAYGSLAPLTTYPGGPVDTPLKKAAERLGVTTTQVIFLWVKAKGAVIVTTSSNKQHLEEYLAVGDLPPLTPEEIEAIDAAGAQGPPKLSALAARLARKYRASGRSLGLRHLAGFVGIGLLFVGFEVFSSRA</sequence>
<dbReference type="InterPro" id="IPR036812">
    <property type="entry name" value="NAD(P)_OxRdtase_dom_sf"/>
</dbReference>
<keyword evidence="10" id="KW-1185">Reference proteome</keyword>
<dbReference type="InterPro" id="IPR018170">
    <property type="entry name" value="Aldo/ket_reductase_CS"/>
</dbReference>
<keyword evidence="2" id="KW-0521">NADP</keyword>
<evidence type="ECO:0000256" key="1">
    <source>
        <dbReference type="ARBA" id="ARBA00007905"/>
    </source>
</evidence>
<evidence type="ECO:0000256" key="5">
    <source>
        <dbReference type="PIRSR" id="PIRSR000097-2"/>
    </source>
</evidence>
<gene>
    <name evidence="9" type="ORF">FA13DRAFT_1724387</name>
</gene>
<feature type="domain" description="NADP-dependent oxidoreductase" evidence="8">
    <location>
        <begin position="21"/>
        <end position="263"/>
    </location>
</feature>
<dbReference type="FunFam" id="3.20.20.100:FF:000002">
    <property type="entry name" value="2,5-diketo-D-gluconic acid reductase A"/>
    <property type="match status" value="1"/>
</dbReference>
<dbReference type="Gene3D" id="3.20.20.100">
    <property type="entry name" value="NADP-dependent oxidoreductase domain"/>
    <property type="match status" value="1"/>
</dbReference>
<comment type="caution">
    <text evidence="9">The sequence shown here is derived from an EMBL/GenBank/DDBJ whole genome shotgun (WGS) entry which is preliminary data.</text>
</comment>
<dbReference type="EMBL" id="QPFP01000001">
    <property type="protein sequence ID" value="TEB40159.1"/>
    <property type="molecule type" value="Genomic_DNA"/>
</dbReference>
<feature type="active site" description="Proton donor" evidence="4">
    <location>
        <position position="51"/>
    </location>
</feature>
<protein>
    <submittedName>
        <fullName evidence="9">2,5-diketo-D-gluconic acid reductase</fullName>
    </submittedName>
</protein>
<evidence type="ECO:0000259" key="8">
    <source>
        <dbReference type="Pfam" id="PF00248"/>
    </source>
</evidence>
<dbReference type="CDD" id="cd19120">
    <property type="entry name" value="AKR_AKR3C2-3"/>
    <property type="match status" value="1"/>
</dbReference>
<feature type="binding site" evidence="5">
    <location>
        <position position="106"/>
    </location>
    <ligand>
        <name>substrate</name>
    </ligand>
</feature>
<dbReference type="PRINTS" id="PR00069">
    <property type="entry name" value="ALDKETRDTASE"/>
</dbReference>
<evidence type="ECO:0000313" key="9">
    <source>
        <dbReference type="EMBL" id="TEB40159.1"/>
    </source>
</evidence>
<name>A0A4Y7U2U1_COPMI</name>
<keyword evidence="7" id="KW-0812">Transmembrane</keyword>
<keyword evidence="3" id="KW-0560">Oxidoreductase</keyword>
<accession>A0A4Y7U2U1</accession>
<evidence type="ECO:0000256" key="7">
    <source>
        <dbReference type="SAM" id="Phobius"/>
    </source>
</evidence>
<comment type="similarity">
    <text evidence="1">Belongs to the aldo/keto reductase family.</text>
</comment>
<dbReference type="InterPro" id="IPR020471">
    <property type="entry name" value="AKR"/>
</dbReference>
<dbReference type="InterPro" id="IPR044494">
    <property type="entry name" value="AKR3C2/3"/>
</dbReference>
<feature type="transmembrane region" description="Helical" evidence="7">
    <location>
        <begin position="289"/>
        <end position="310"/>
    </location>
</feature>
<organism evidence="9 10">
    <name type="scientific">Coprinellus micaceus</name>
    <name type="common">Glistening ink-cap mushroom</name>
    <name type="synonym">Coprinus micaceus</name>
    <dbReference type="NCBI Taxonomy" id="71717"/>
    <lineage>
        <taxon>Eukaryota</taxon>
        <taxon>Fungi</taxon>
        <taxon>Dikarya</taxon>
        <taxon>Basidiomycota</taxon>
        <taxon>Agaricomycotina</taxon>
        <taxon>Agaricomycetes</taxon>
        <taxon>Agaricomycetidae</taxon>
        <taxon>Agaricales</taxon>
        <taxon>Agaricineae</taxon>
        <taxon>Psathyrellaceae</taxon>
        <taxon>Coprinellus</taxon>
    </lineage>
</organism>
<dbReference type="PANTHER" id="PTHR43827">
    <property type="entry name" value="2,5-DIKETO-D-GLUCONIC ACID REDUCTASE"/>
    <property type="match status" value="1"/>
</dbReference>
<feature type="site" description="Lowers pKa of active site Tyr" evidence="6">
    <location>
        <position position="76"/>
    </location>
</feature>
<evidence type="ECO:0000256" key="3">
    <source>
        <dbReference type="ARBA" id="ARBA00023002"/>
    </source>
</evidence>
<dbReference type="GO" id="GO:0016616">
    <property type="term" value="F:oxidoreductase activity, acting on the CH-OH group of donors, NAD or NADP as acceptor"/>
    <property type="evidence" value="ECO:0007669"/>
    <property type="project" value="UniProtKB-ARBA"/>
</dbReference>
<proteinExistence type="inferred from homology"/>
<reference evidence="9 10" key="1">
    <citation type="journal article" date="2019" name="Nat. Ecol. Evol.">
        <title>Megaphylogeny resolves global patterns of mushroom evolution.</title>
        <authorList>
            <person name="Varga T."/>
            <person name="Krizsan K."/>
            <person name="Foldi C."/>
            <person name="Dima B."/>
            <person name="Sanchez-Garcia M."/>
            <person name="Sanchez-Ramirez S."/>
            <person name="Szollosi G.J."/>
            <person name="Szarkandi J.G."/>
            <person name="Papp V."/>
            <person name="Albert L."/>
            <person name="Andreopoulos W."/>
            <person name="Angelini C."/>
            <person name="Antonin V."/>
            <person name="Barry K.W."/>
            <person name="Bougher N.L."/>
            <person name="Buchanan P."/>
            <person name="Buyck B."/>
            <person name="Bense V."/>
            <person name="Catcheside P."/>
            <person name="Chovatia M."/>
            <person name="Cooper J."/>
            <person name="Damon W."/>
            <person name="Desjardin D."/>
            <person name="Finy P."/>
            <person name="Geml J."/>
            <person name="Haridas S."/>
            <person name="Hughes K."/>
            <person name="Justo A."/>
            <person name="Karasinski D."/>
            <person name="Kautmanova I."/>
            <person name="Kiss B."/>
            <person name="Kocsube S."/>
            <person name="Kotiranta H."/>
            <person name="LaButti K.M."/>
            <person name="Lechner B.E."/>
            <person name="Liimatainen K."/>
            <person name="Lipzen A."/>
            <person name="Lukacs Z."/>
            <person name="Mihaltcheva S."/>
            <person name="Morgado L.N."/>
            <person name="Niskanen T."/>
            <person name="Noordeloos M.E."/>
            <person name="Ohm R.A."/>
            <person name="Ortiz-Santana B."/>
            <person name="Ovrebo C."/>
            <person name="Racz N."/>
            <person name="Riley R."/>
            <person name="Savchenko A."/>
            <person name="Shiryaev A."/>
            <person name="Soop K."/>
            <person name="Spirin V."/>
            <person name="Szebenyi C."/>
            <person name="Tomsovsky M."/>
            <person name="Tulloss R.E."/>
            <person name="Uehling J."/>
            <person name="Grigoriev I.V."/>
            <person name="Vagvolgyi C."/>
            <person name="Papp T."/>
            <person name="Martin F.M."/>
            <person name="Miettinen O."/>
            <person name="Hibbett D.S."/>
            <person name="Nagy L.G."/>
        </authorList>
    </citation>
    <scope>NUCLEOTIDE SEQUENCE [LARGE SCALE GENOMIC DNA]</scope>
    <source>
        <strain evidence="9 10">FP101781</strain>
    </source>
</reference>
<evidence type="ECO:0000256" key="2">
    <source>
        <dbReference type="ARBA" id="ARBA00022857"/>
    </source>
</evidence>
<evidence type="ECO:0000313" key="10">
    <source>
        <dbReference type="Proteomes" id="UP000298030"/>
    </source>
</evidence>
<dbReference type="AlphaFoldDB" id="A0A4Y7U2U1"/>
<dbReference type="PIRSF" id="PIRSF000097">
    <property type="entry name" value="AKR"/>
    <property type="match status" value="1"/>
</dbReference>
<dbReference type="PANTHER" id="PTHR43827:SF3">
    <property type="entry name" value="NADP-DEPENDENT OXIDOREDUCTASE DOMAIN-CONTAINING PROTEIN"/>
    <property type="match status" value="1"/>
</dbReference>
<dbReference type="GO" id="GO:0016652">
    <property type="term" value="F:oxidoreductase activity, acting on NAD(P)H as acceptor"/>
    <property type="evidence" value="ECO:0007669"/>
    <property type="project" value="InterPro"/>
</dbReference>
<keyword evidence="7" id="KW-1133">Transmembrane helix</keyword>
<dbReference type="Proteomes" id="UP000298030">
    <property type="component" value="Unassembled WGS sequence"/>
</dbReference>
<dbReference type="SUPFAM" id="SSF51430">
    <property type="entry name" value="NAD(P)-linked oxidoreductase"/>
    <property type="match status" value="1"/>
</dbReference>
<dbReference type="OrthoDB" id="416253at2759"/>
<dbReference type="InterPro" id="IPR023210">
    <property type="entry name" value="NADP_OxRdtase_dom"/>
</dbReference>
<dbReference type="PROSITE" id="PS00062">
    <property type="entry name" value="ALDOKETO_REDUCTASE_2"/>
    <property type="match status" value="1"/>
</dbReference>
<evidence type="ECO:0000256" key="4">
    <source>
        <dbReference type="PIRSR" id="PIRSR000097-1"/>
    </source>
</evidence>
<keyword evidence="7" id="KW-0472">Membrane</keyword>